<evidence type="ECO:0000256" key="1">
    <source>
        <dbReference type="PROSITE-ProRule" id="PRU00285"/>
    </source>
</evidence>
<keyword evidence="6" id="KW-1185">Reference proteome</keyword>
<gene>
    <name evidence="5" type="ORF">HNR39_003861</name>
</gene>
<dbReference type="InterPro" id="IPR008978">
    <property type="entry name" value="HSP20-like_chaperone"/>
</dbReference>
<protein>
    <submittedName>
        <fullName evidence="5">HSP20 family molecular chaperone IbpA</fullName>
    </submittedName>
</protein>
<sequence length="126" mass="14002">MENKNELMQRETSGNEGEVSRPFVDVIEDENGITLIADLPGVTKENLAIRVDADMLIIEGAVKLGEADYLQPVYVEEQAAQYKRTFTLSPELDTSQIVASMHDGVLTLTMPKLEQAKPRRIEVNVA</sequence>
<name>A0A840S077_9BURK</name>
<evidence type="ECO:0000259" key="4">
    <source>
        <dbReference type="PROSITE" id="PS01031"/>
    </source>
</evidence>
<evidence type="ECO:0000256" key="3">
    <source>
        <dbReference type="SAM" id="MobiDB-lite"/>
    </source>
</evidence>
<evidence type="ECO:0000313" key="5">
    <source>
        <dbReference type="EMBL" id="MBB5201999.1"/>
    </source>
</evidence>
<evidence type="ECO:0000313" key="6">
    <source>
        <dbReference type="Proteomes" id="UP000571084"/>
    </source>
</evidence>
<reference evidence="5 6" key="1">
    <citation type="submission" date="2020-08" db="EMBL/GenBank/DDBJ databases">
        <title>Genomic Encyclopedia of Type Strains, Phase IV (KMG-IV): sequencing the most valuable type-strain genomes for metagenomic binning, comparative biology and taxonomic classification.</title>
        <authorList>
            <person name="Goeker M."/>
        </authorList>
    </citation>
    <scope>NUCLEOTIDE SEQUENCE [LARGE SCALE GENOMIC DNA]</scope>
    <source>
        <strain evidence="5 6">DSM 23240</strain>
    </source>
</reference>
<dbReference type="SUPFAM" id="SSF49764">
    <property type="entry name" value="HSP20-like chaperones"/>
    <property type="match status" value="1"/>
</dbReference>
<comment type="similarity">
    <text evidence="1 2">Belongs to the small heat shock protein (HSP20) family.</text>
</comment>
<dbReference type="PROSITE" id="PS01031">
    <property type="entry name" value="SHSP"/>
    <property type="match status" value="1"/>
</dbReference>
<dbReference type="RefSeq" id="WP_168054676.1">
    <property type="nucleotide sequence ID" value="NZ_JAAOZT010000005.1"/>
</dbReference>
<accession>A0A840S077</accession>
<dbReference type="PANTHER" id="PTHR11527">
    <property type="entry name" value="HEAT-SHOCK PROTEIN 20 FAMILY MEMBER"/>
    <property type="match status" value="1"/>
</dbReference>
<feature type="domain" description="SHSP" evidence="4">
    <location>
        <begin position="14"/>
        <end position="126"/>
    </location>
</feature>
<dbReference type="Pfam" id="PF00011">
    <property type="entry name" value="HSP20"/>
    <property type="match status" value="1"/>
</dbReference>
<feature type="region of interest" description="Disordered" evidence="3">
    <location>
        <begin position="1"/>
        <end position="23"/>
    </location>
</feature>
<dbReference type="AlphaFoldDB" id="A0A840S077"/>
<dbReference type="Proteomes" id="UP000571084">
    <property type="component" value="Unassembled WGS sequence"/>
</dbReference>
<evidence type="ECO:0000256" key="2">
    <source>
        <dbReference type="RuleBase" id="RU003616"/>
    </source>
</evidence>
<organism evidence="5 6">
    <name type="scientific">Glaciimonas immobilis</name>
    <dbReference type="NCBI Taxonomy" id="728004"/>
    <lineage>
        <taxon>Bacteria</taxon>
        <taxon>Pseudomonadati</taxon>
        <taxon>Pseudomonadota</taxon>
        <taxon>Betaproteobacteria</taxon>
        <taxon>Burkholderiales</taxon>
        <taxon>Oxalobacteraceae</taxon>
        <taxon>Glaciimonas</taxon>
    </lineage>
</organism>
<dbReference type="InterPro" id="IPR031107">
    <property type="entry name" value="Small_HSP"/>
</dbReference>
<dbReference type="CDD" id="cd06464">
    <property type="entry name" value="ACD_sHsps-like"/>
    <property type="match status" value="1"/>
</dbReference>
<proteinExistence type="inferred from homology"/>
<dbReference type="InterPro" id="IPR002068">
    <property type="entry name" value="A-crystallin/Hsp20_dom"/>
</dbReference>
<dbReference type="Gene3D" id="2.60.40.790">
    <property type="match status" value="1"/>
</dbReference>
<dbReference type="EMBL" id="JACHHQ010000009">
    <property type="protein sequence ID" value="MBB5201999.1"/>
    <property type="molecule type" value="Genomic_DNA"/>
</dbReference>
<comment type="caution">
    <text evidence="5">The sequence shown here is derived from an EMBL/GenBank/DDBJ whole genome shotgun (WGS) entry which is preliminary data.</text>
</comment>